<gene>
    <name evidence="2" type="ORF">GFK26_06305</name>
</gene>
<evidence type="ECO:0000256" key="1">
    <source>
        <dbReference type="SAM" id="Phobius"/>
    </source>
</evidence>
<protein>
    <submittedName>
        <fullName evidence="2">Uncharacterized protein</fullName>
    </submittedName>
</protein>
<accession>A0A5Q0M1M7</accession>
<organism evidence="2 3">
    <name type="scientific">Variovorax paradoxus</name>
    <dbReference type="NCBI Taxonomy" id="34073"/>
    <lineage>
        <taxon>Bacteria</taxon>
        <taxon>Pseudomonadati</taxon>
        <taxon>Pseudomonadota</taxon>
        <taxon>Betaproteobacteria</taxon>
        <taxon>Burkholderiales</taxon>
        <taxon>Comamonadaceae</taxon>
        <taxon>Variovorax</taxon>
    </lineage>
</organism>
<dbReference type="EMBL" id="CP045644">
    <property type="protein sequence ID" value="QFZ82392.1"/>
    <property type="molecule type" value="Genomic_DNA"/>
</dbReference>
<proteinExistence type="predicted"/>
<dbReference type="RefSeq" id="WP_153281241.1">
    <property type="nucleotide sequence ID" value="NZ_CP045644.1"/>
</dbReference>
<feature type="transmembrane region" description="Helical" evidence="1">
    <location>
        <begin position="6"/>
        <end position="25"/>
    </location>
</feature>
<sequence>MTLELILGLGLLALVLLDLALFFLVRWAVLREHLGPLAATLVYGLCLAALPYFVWWGLGTHVLFGKDTTFLSRVVDVGLAFILYTCLWLSWGVSLIAGGLASWRFFAGAKKIGLLA</sequence>
<feature type="transmembrane region" description="Helical" evidence="1">
    <location>
        <begin position="78"/>
        <end position="101"/>
    </location>
</feature>
<name>A0A5Q0M1M7_VARPD</name>
<evidence type="ECO:0000313" key="2">
    <source>
        <dbReference type="EMBL" id="QFZ82392.1"/>
    </source>
</evidence>
<keyword evidence="1" id="KW-0472">Membrane</keyword>
<reference evidence="2 3" key="1">
    <citation type="submission" date="2019-10" db="EMBL/GenBank/DDBJ databases">
        <title>Complete genome sequence of Variovorax paradoxus 5C-2.</title>
        <authorList>
            <person name="Gogoleva N.E."/>
            <person name="Balkin A.S."/>
        </authorList>
    </citation>
    <scope>NUCLEOTIDE SEQUENCE [LARGE SCALE GENOMIC DNA]</scope>
    <source>
        <strain evidence="2 3">5C-2</strain>
    </source>
</reference>
<dbReference type="Proteomes" id="UP000326780">
    <property type="component" value="Chromosome"/>
</dbReference>
<feature type="transmembrane region" description="Helical" evidence="1">
    <location>
        <begin position="37"/>
        <end position="58"/>
    </location>
</feature>
<keyword evidence="1" id="KW-0812">Transmembrane</keyword>
<keyword evidence="1" id="KW-1133">Transmembrane helix</keyword>
<dbReference type="AlphaFoldDB" id="A0A5Q0M1M7"/>
<evidence type="ECO:0000313" key="3">
    <source>
        <dbReference type="Proteomes" id="UP000326780"/>
    </source>
</evidence>